<gene>
    <name evidence="9" type="ORF">EV675_3558</name>
</gene>
<dbReference type="InterPro" id="IPR042096">
    <property type="entry name" value="Dihydro-acid_dehy_C"/>
</dbReference>
<dbReference type="OrthoDB" id="9807077at2"/>
<evidence type="ECO:0000259" key="7">
    <source>
        <dbReference type="Pfam" id="PF00920"/>
    </source>
</evidence>
<dbReference type="GO" id="GO:0051536">
    <property type="term" value="F:iron-sulfur cluster binding"/>
    <property type="evidence" value="ECO:0007669"/>
    <property type="project" value="UniProtKB-KW"/>
</dbReference>
<dbReference type="InterPro" id="IPR056740">
    <property type="entry name" value="ILV_EDD_C"/>
</dbReference>
<keyword evidence="2" id="KW-0479">Metal-binding</keyword>
<evidence type="ECO:0000256" key="1">
    <source>
        <dbReference type="ARBA" id="ARBA00006486"/>
    </source>
</evidence>
<comment type="caution">
    <text evidence="9">The sequence shown here is derived from an EMBL/GenBank/DDBJ whole genome shotgun (WGS) entry which is preliminary data.</text>
</comment>
<dbReference type="PROSITE" id="PS00886">
    <property type="entry name" value="ILVD_EDD_1"/>
    <property type="match status" value="1"/>
</dbReference>
<keyword evidence="10" id="KW-1185">Reference proteome</keyword>
<evidence type="ECO:0000313" key="10">
    <source>
        <dbReference type="Proteomes" id="UP000292445"/>
    </source>
</evidence>
<dbReference type="FunFam" id="3.50.30.80:FF:000001">
    <property type="entry name" value="Dihydroxy-acid dehydratase"/>
    <property type="match status" value="1"/>
</dbReference>
<dbReference type="SUPFAM" id="SSF52016">
    <property type="entry name" value="LeuD/IlvD-like"/>
    <property type="match status" value="1"/>
</dbReference>
<dbReference type="RefSeq" id="WP_130358546.1">
    <property type="nucleotide sequence ID" value="NZ_SGXC01000002.1"/>
</dbReference>
<feature type="domain" description="Dihydroxy-acid/6-phosphogluconate dehydratase N-terminal" evidence="7">
    <location>
        <begin position="45"/>
        <end position="360"/>
    </location>
</feature>
<evidence type="ECO:0000256" key="2">
    <source>
        <dbReference type="ARBA" id="ARBA00022723"/>
    </source>
</evidence>
<evidence type="ECO:0000256" key="3">
    <source>
        <dbReference type="ARBA" id="ARBA00023004"/>
    </source>
</evidence>
<protein>
    <submittedName>
        <fullName evidence="9">Dihydroxyacid dehydratase</fullName>
    </submittedName>
</protein>
<accession>A0A4Q7NDA1</accession>
<dbReference type="InterPro" id="IPR020558">
    <property type="entry name" value="DiOHA_6PGluconate_deHydtase_CS"/>
</dbReference>
<dbReference type="GO" id="GO:0046872">
    <property type="term" value="F:metal ion binding"/>
    <property type="evidence" value="ECO:0007669"/>
    <property type="project" value="UniProtKB-KW"/>
</dbReference>
<dbReference type="InterPro" id="IPR037237">
    <property type="entry name" value="IlvD/EDD_N"/>
</dbReference>
<evidence type="ECO:0000256" key="4">
    <source>
        <dbReference type="ARBA" id="ARBA00023014"/>
    </source>
</evidence>
<comment type="similarity">
    <text evidence="1">Belongs to the IlvD/Edd family.</text>
</comment>
<dbReference type="PANTHER" id="PTHR43661">
    <property type="entry name" value="D-XYLONATE DEHYDRATASE"/>
    <property type="match status" value="1"/>
</dbReference>
<evidence type="ECO:0000256" key="6">
    <source>
        <dbReference type="SAM" id="MobiDB-lite"/>
    </source>
</evidence>
<keyword evidence="3" id="KW-0408">Iron</keyword>
<dbReference type="Gene3D" id="3.50.30.80">
    <property type="entry name" value="IlvD/EDD C-terminal domain-like"/>
    <property type="match status" value="1"/>
</dbReference>
<evidence type="ECO:0000259" key="8">
    <source>
        <dbReference type="Pfam" id="PF24877"/>
    </source>
</evidence>
<dbReference type="InterPro" id="IPR000581">
    <property type="entry name" value="ILV_EDD_N"/>
</dbReference>
<dbReference type="GO" id="GO:0005829">
    <property type="term" value="C:cytosol"/>
    <property type="evidence" value="ECO:0007669"/>
    <property type="project" value="TreeGrafter"/>
</dbReference>
<dbReference type="PANTHER" id="PTHR43661:SF3">
    <property type="entry name" value="D-XYLONATE DEHYDRATASE YAGF-RELATED"/>
    <property type="match status" value="1"/>
</dbReference>
<keyword evidence="5" id="KW-0456">Lyase</keyword>
<evidence type="ECO:0000256" key="5">
    <source>
        <dbReference type="ARBA" id="ARBA00023239"/>
    </source>
</evidence>
<dbReference type="Proteomes" id="UP000292445">
    <property type="component" value="Unassembled WGS sequence"/>
</dbReference>
<name>A0A4Q7NDA1_9BURK</name>
<proteinExistence type="inferred from homology"/>
<dbReference type="AlphaFoldDB" id="A0A4Q7NDA1"/>
<sequence length="574" mass="59923">MSSSETGKAAPRRPLRSNFEPGTSRWAVRRAQWRALGLTDADMEKPKIAVVNTSSELSSCFSHLDGVAAAVKQSIREAGGLPFEVRTAAPSDFITSAGARGGYILPSRDLIANDIEVAVEGALLDGMICLASCDKTTPGQLMAAARLDLPTLVVVCGYQRSGHHRQQHVDIEEVFLAAGHVAAGRMDPAELTAMSEQAVRGPGVCAGIGTANSMHMVCEALGMALPGSAPVAANSPRMMATVEQAGARIVQMVWDDLRPRAILTPEAFANAARVVLALGGSINTIKHLQAIANEAQAGVDVYRLFERLADSTPLIAAIRPNGDHSIEDLERAGGTLAVFKRLAGLYHPGAPTVSGRPLGEAVDRAQVRDEAILRPADQPLSARPSIVILRGSLAPEGGIVKLGLATGKAMRFEGPARVFESQEDAIAALQRGEIERGTVVVMRGLGVRGGPGMGMASRFVFVLDGAGLGEHVAVVTDGQLSGLVNKGLVVGEVSPEAAAGGPLGLVQDGDPIAIDIDARTVDLKVADPELARRRAAFAPPPAGRVRGWLSVYEQVVRPLPEGAVITHTGPGGAR</sequence>
<reference evidence="9 10" key="1">
    <citation type="submission" date="2019-02" db="EMBL/GenBank/DDBJ databases">
        <title>Genomic Encyclopedia of Type Strains, Phase IV (KMG-IV): sequencing the most valuable type-strain genomes for metagenomic binning, comparative biology and taxonomic classification.</title>
        <authorList>
            <person name="Goeker M."/>
        </authorList>
    </citation>
    <scope>NUCLEOTIDE SEQUENCE [LARGE SCALE GENOMIC DNA]</scope>
    <source>
        <strain evidence="9 10">K24</strain>
    </source>
</reference>
<dbReference type="SUPFAM" id="SSF143975">
    <property type="entry name" value="IlvD/EDD N-terminal domain-like"/>
    <property type="match status" value="1"/>
</dbReference>
<feature type="region of interest" description="Disordered" evidence="6">
    <location>
        <begin position="1"/>
        <end position="21"/>
    </location>
</feature>
<dbReference type="EMBL" id="SGXC01000002">
    <property type="protein sequence ID" value="RZS80945.1"/>
    <property type="molecule type" value="Genomic_DNA"/>
</dbReference>
<dbReference type="Pfam" id="PF24877">
    <property type="entry name" value="ILV_EDD_C"/>
    <property type="match status" value="1"/>
</dbReference>
<keyword evidence="4" id="KW-0411">Iron-sulfur</keyword>
<dbReference type="GO" id="GO:0016836">
    <property type="term" value="F:hydro-lyase activity"/>
    <property type="evidence" value="ECO:0007669"/>
    <property type="project" value="TreeGrafter"/>
</dbReference>
<evidence type="ECO:0000313" key="9">
    <source>
        <dbReference type="EMBL" id="RZS80945.1"/>
    </source>
</evidence>
<feature type="domain" description="Dihydroxy-acid/6-phosphogluconate dehydratase C-terminal" evidence="8">
    <location>
        <begin position="372"/>
        <end position="563"/>
    </location>
</feature>
<dbReference type="Pfam" id="PF00920">
    <property type="entry name" value="ILVD_EDD_N"/>
    <property type="match status" value="1"/>
</dbReference>
<organism evidence="9 10">
    <name type="scientific">Pigmentiphaga kullae</name>
    <dbReference type="NCBI Taxonomy" id="151784"/>
    <lineage>
        <taxon>Bacteria</taxon>
        <taxon>Pseudomonadati</taxon>
        <taxon>Pseudomonadota</taxon>
        <taxon>Betaproteobacteria</taxon>
        <taxon>Burkholderiales</taxon>
        <taxon>Alcaligenaceae</taxon>
        <taxon>Pigmentiphaga</taxon>
    </lineage>
</organism>